<dbReference type="GO" id="GO:0032797">
    <property type="term" value="C:SMN complex"/>
    <property type="evidence" value="ECO:0007669"/>
    <property type="project" value="TreeGrafter"/>
</dbReference>
<gene>
    <name evidence="3" type="primary">Gemin5_3</name>
    <name evidence="3" type="ORF">EYF80_066284</name>
</gene>
<dbReference type="AlphaFoldDB" id="A0A4Z2E4I3"/>
<comment type="caution">
    <text evidence="3">The sequence shown here is derived from an EMBL/GenBank/DDBJ whole genome shotgun (WGS) entry which is preliminary data.</text>
</comment>
<protein>
    <submittedName>
        <fullName evidence="3">Gem-associated protein 5</fullName>
    </submittedName>
</protein>
<sequence>MSLAMSSPSLAPPSEPRPPLCPRPSLSHLAAGASFDAAKVIARKNDVPSLRAAASVARISGEVALARSLALRCAKDLVAAQDWITAQEVLSSQDSLLVHRLHLCVAELLTAPGASWASTGELRLQDRVRDTWETRFGVSPSSEGHRGAAVLLQELTLAESPTPTANIPLRQVRFQTGAVCVSRTSDGVPTVMGKLDKSRNFKMLISRPGKVMEKT</sequence>
<dbReference type="OrthoDB" id="7326421at2759"/>
<dbReference type="InterPro" id="IPR056421">
    <property type="entry name" value="TPR_GEMI5"/>
</dbReference>
<feature type="domain" description="Gem-associated protein 5 TPR" evidence="2">
    <location>
        <begin position="28"/>
        <end position="83"/>
    </location>
</feature>
<dbReference type="GO" id="GO:0005634">
    <property type="term" value="C:nucleus"/>
    <property type="evidence" value="ECO:0007669"/>
    <property type="project" value="TreeGrafter"/>
</dbReference>
<accession>A0A4Z2E4I3</accession>
<dbReference type="InterPro" id="IPR052640">
    <property type="entry name" value="Gemin-5"/>
</dbReference>
<evidence type="ECO:0000313" key="3">
    <source>
        <dbReference type="EMBL" id="TNN23593.1"/>
    </source>
</evidence>
<proteinExistence type="predicted"/>
<name>A0A4Z2E4I3_9TELE</name>
<dbReference type="PANTHER" id="PTHR46362">
    <property type="entry name" value="GEM-ASSOCIATED PROTEIN 5"/>
    <property type="match status" value="1"/>
</dbReference>
<dbReference type="PANTHER" id="PTHR46362:SF1">
    <property type="entry name" value="GEM-ASSOCIATED PROTEIN 5"/>
    <property type="match status" value="1"/>
</dbReference>
<dbReference type="Proteomes" id="UP000314294">
    <property type="component" value="Unassembled WGS sequence"/>
</dbReference>
<reference evidence="3 4" key="1">
    <citation type="submission" date="2019-03" db="EMBL/GenBank/DDBJ databases">
        <title>First draft genome of Liparis tanakae, snailfish: a comprehensive survey of snailfish specific genes.</title>
        <authorList>
            <person name="Kim W."/>
            <person name="Song I."/>
            <person name="Jeong J.-H."/>
            <person name="Kim D."/>
            <person name="Kim S."/>
            <person name="Ryu S."/>
            <person name="Song J.Y."/>
            <person name="Lee S.K."/>
        </authorList>
    </citation>
    <scope>NUCLEOTIDE SEQUENCE [LARGE SCALE GENOMIC DNA]</scope>
    <source>
        <tissue evidence="3">Muscle</tissue>
    </source>
</reference>
<keyword evidence="4" id="KW-1185">Reference proteome</keyword>
<dbReference type="Pfam" id="PF23774">
    <property type="entry name" value="TPR_GEMI5"/>
    <property type="match status" value="1"/>
</dbReference>
<evidence type="ECO:0000313" key="4">
    <source>
        <dbReference type="Proteomes" id="UP000314294"/>
    </source>
</evidence>
<evidence type="ECO:0000259" key="2">
    <source>
        <dbReference type="Pfam" id="PF23774"/>
    </source>
</evidence>
<dbReference type="GO" id="GO:0003730">
    <property type="term" value="F:mRNA 3'-UTR binding"/>
    <property type="evidence" value="ECO:0007669"/>
    <property type="project" value="TreeGrafter"/>
</dbReference>
<feature type="region of interest" description="Disordered" evidence="1">
    <location>
        <begin position="1"/>
        <end position="21"/>
    </location>
</feature>
<evidence type="ECO:0000256" key="1">
    <source>
        <dbReference type="SAM" id="MobiDB-lite"/>
    </source>
</evidence>
<dbReference type="EMBL" id="SRLO01017984">
    <property type="protein sequence ID" value="TNN23593.1"/>
    <property type="molecule type" value="Genomic_DNA"/>
</dbReference>
<dbReference type="GO" id="GO:0000387">
    <property type="term" value="P:spliceosomal snRNP assembly"/>
    <property type="evidence" value="ECO:0007669"/>
    <property type="project" value="TreeGrafter"/>
</dbReference>
<organism evidence="3 4">
    <name type="scientific">Liparis tanakae</name>
    <name type="common">Tanaka's snailfish</name>
    <dbReference type="NCBI Taxonomy" id="230148"/>
    <lineage>
        <taxon>Eukaryota</taxon>
        <taxon>Metazoa</taxon>
        <taxon>Chordata</taxon>
        <taxon>Craniata</taxon>
        <taxon>Vertebrata</taxon>
        <taxon>Euteleostomi</taxon>
        <taxon>Actinopterygii</taxon>
        <taxon>Neopterygii</taxon>
        <taxon>Teleostei</taxon>
        <taxon>Neoteleostei</taxon>
        <taxon>Acanthomorphata</taxon>
        <taxon>Eupercaria</taxon>
        <taxon>Perciformes</taxon>
        <taxon>Cottioidei</taxon>
        <taxon>Cottales</taxon>
        <taxon>Liparidae</taxon>
        <taxon>Liparis</taxon>
    </lineage>
</organism>
<feature type="compositionally biased region" description="Pro residues" evidence="1">
    <location>
        <begin position="10"/>
        <end position="21"/>
    </location>
</feature>